<sequence>MTTQVTLDTTAMLAEADHPVDPDAHYQQGLHRLADALRREARLHPQGAAAVHAGLVAALRTRTAVDRLHAQVPQVGAVPVRRPIFVTGLLRSGTTLVQNLLTEHPALRAPALWELMLPVSEPGADARTLADRAQGYVDEYYRVAPLLRSMHFLDANRPDECHRLTGNAFASMVYGMRYRVPSYDRWLDETGMVQAYRDHRRQLQAILWRRPGRQVVLKCPFHLWHLRDLVQVYPDARIVVLHRDPAVTVASTCLLCETVRGARTATIDRHEIGRQWSTAVGTGLRRYARDRGTLPPTVQLIEADYPALLRDPIAVLRDICDQLGIGLAAPAEAAMRRYLANHPQYSTGAYRYRAEDYGLDPARLAREFAAFHRP</sequence>
<organism evidence="1">
    <name type="scientific">Verrucosispora sp. MS100047</name>
    <dbReference type="NCBI Taxonomy" id="1410949"/>
    <lineage>
        <taxon>Bacteria</taxon>
        <taxon>Bacillati</taxon>
        <taxon>Actinomycetota</taxon>
        <taxon>Actinomycetes</taxon>
        <taxon>Micromonosporales</taxon>
        <taxon>Micromonosporaceae</taxon>
        <taxon>Micromonospora</taxon>
    </lineage>
</organism>
<dbReference type="SUPFAM" id="SSF52540">
    <property type="entry name" value="P-loop containing nucleoside triphosphate hydrolases"/>
    <property type="match status" value="1"/>
</dbReference>
<evidence type="ECO:0000313" key="1">
    <source>
        <dbReference type="EMBL" id="AIS85371.1"/>
    </source>
</evidence>
<dbReference type="AlphaFoldDB" id="A0A097CRT3"/>
<dbReference type="Pfam" id="PF13469">
    <property type="entry name" value="Sulfotransfer_3"/>
    <property type="match status" value="1"/>
</dbReference>
<dbReference type="EMBL" id="KF826639">
    <property type="protein sequence ID" value="AIS85371.1"/>
    <property type="molecule type" value="Genomic_DNA"/>
</dbReference>
<evidence type="ECO:0008006" key="2">
    <source>
        <dbReference type="Google" id="ProtNLM"/>
    </source>
</evidence>
<dbReference type="InterPro" id="IPR052736">
    <property type="entry name" value="Stf3_sulfotransferase"/>
</dbReference>
<gene>
    <name evidence="1" type="ORF">VASRM7_133</name>
</gene>
<dbReference type="PANTHER" id="PTHR36451">
    <property type="entry name" value="PAPS-DEPENDENT SULFOTRANSFERASE STF3"/>
    <property type="match status" value="1"/>
</dbReference>
<reference evidence="1" key="1">
    <citation type="journal article" date="2016" name="Appl. Microbiol. Biotechnol.">
        <title>Anti-MRSA and anti-TB metabolites from marine-derived Verrucosispora sp. MS100047.</title>
        <authorList>
            <person name="Huang P."/>
            <person name="Xie F."/>
            <person name="Ren B."/>
            <person name="Wang Q."/>
            <person name="Wang J."/>
            <person name="Wang Q."/>
            <person name="Abdel-Mageed W.M."/>
            <person name="Liu M."/>
            <person name="Han J."/>
            <person name="Oyeleye A."/>
            <person name="Shen J."/>
            <person name="Song F."/>
            <person name="Dai H."/>
            <person name="Liu X."/>
            <person name="Zhang L."/>
        </authorList>
    </citation>
    <scope>NUCLEOTIDE SEQUENCE</scope>
    <source>
        <strain evidence="1">MS100047</strain>
    </source>
</reference>
<dbReference type="PANTHER" id="PTHR36451:SF1">
    <property type="entry name" value="OMEGA-HYDROXY-BETA-DIHYDROMENAQUINONE-9 SULFOTRANSFERASE STF3"/>
    <property type="match status" value="1"/>
</dbReference>
<dbReference type="InterPro" id="IPR027417">
    <property type="entry name" value="P-loop_NTPase"/>
</dbReference>
<accession>A0A097CRT3</accession>
<proteinExistence type="predicted"/>
<dbReference type="Gene3D" id="3.40.50.300">
    <property type="entry name" value="P-loop containing nucleotide triphosphate hydrolases"/>
    <property type="match status" value="1"/>
</dbReference>
<protein>
    <recommendedName>
        <fullName evidence="2">Sulfotransferase</fullName>
    </recommendedName>
</protein>
<name>A0A097CRT3_9ACTN</name>